<dbReference type="PANTHER" id="PTHR30457:SF0">
    <property type="entry name" value="PHOSPHATASE, PUTATIVE (AFU_ORTHOLOGUE AFUA_4G01070)-RELATED"/>
    <property type="match status" value="1"/>
</dbReference>
<dbReference type="Proteomes" id="UP000190774">
    <property type="component" value="Unassembled WGS sequence"/>
</dbReference>
<sequence length="231" mass="25204">MHFLLTNDDGYEAPGLAALATAISALPGVRVSIVAPEDEQSMCGHGVTTRRALHVRERGADRWSVTGMPADCVRIALYALNLKPDWVISGVNAGGNLGQDIVISGTLSAAREAAYHGIAAMAFSHYLIKGIEVDWSRTSEWVHEIIRTLSAERLHDGEFWNVNFPHHPPGPRVMPALVRCYPERQPLNVAYTALGEGSYHYTASYSERPRIPGSDVDVCFGGQIAVSRLKL</sequence>
<keyword evidence="8" id="KW-1185">Reference proteome</keyword>
<protein>
    <recommendedName>
        <fullName evidence="3">5'-nucleotidase</fullName>
        <ecNumber evidence="3">3.1.3.5</ecNumber>
    </recommendedName>
</protein>
<dbReference type="EMBL" id="FUYE01000010">
    <property type="protein sequence ID" value="SKB00666.1"/>
    <property type="molecule type" value="Genomic_DNA"/>
</dbReference>
<comment type="catalytic activity">
    <reaction evidence="1">
        <text>a ribonucleoside 5'-phosphate + H2O = a ribonucleoside + phosphate</text>
        <dbReference type="Rhea" id="RHEA:12484"/>
        <dbReference type="ChEBI" id="CHEBI:15377"/>
        <dbReference type="ChEBI" id="CHEBI:18254"/>
        <dbReference type="ChEBI" id="CHEBI:43474"/>
        <dbReference type="ChEBI" id="CHEBI:58043"/>
        <dbReference type="EC" id="3.1.3.5"/>
    </reaction>
</comment>
<keyword evidence="5" id="KW-0378">Hydrolase</keyword>
<gene>
    <name evidence="7" type="ORF">SAMN02745166_03195</name>
</gene>
<evidence type="ECO:0000259" key="6">
    <source>
        <dbReference type="Pfam" id="PF01975"/>
    </source>
</evidence>
<evidence type="ECO:0000256" key="5">
    <source>
        <dbReference type="ARBA" id="ARBA00022801"/>
    </source>
</evidence>
<evidence type="ECO:0000256" key="3">
    <source>
        <dbReference type="ARBA" id="ARBA00012643"/>
    </source>
</evidence>
<dbReference type="Gene3D" id="3.40.1210.10">
    <property type="entry name" value="Survival protein SurE-like phosphatase/nucleotidase"/>
    <property type="match status" value="1"/>
</dbReference>
<reference evidence="8" key="1">
    <citation type="submission" date="2017-02" db="EMBL/GenBank/DDBJ databases">
        <authorList>
            <person name="Varghese N."/>
            <person name="Submissions S."/>
        </authorList>
    </citation>
    <scope>NUCLEOTIDE SEQUENCE [LARGE SCALE GENOMIC DNA]</scope>
    <source>
        <strain evidence="8">ATCC 700200</strain>
    </source>
</reference>
<evidence type="ECO:0000256" key="1">
    <source>
        <dbReference type="ARBA" id="ARBA00000815"/>
    </source>
</evidence>
<dbReference type="GO" id="GO:0008253">
    <property type="term" value="F:5'-nucleotidase activity"/>
    <property type="evidence" value="ECO:0007669"/>
    <property type="project" value="UniProtKB-EC"/>
</dbReference>
<evidence type="ECO:0000313" key="8">
    <source>
        <dbReference type="Proteomes" id="UP000190774"/>
    </source>
</evidence>
<dbReference type="GO" id="GO:0046872">
    <property type="term" value="F:metal ion binding"/>
    <property type="evidence" value="ECO:0007669"/>
    <property type="project" value="UniProtKB-KW"/>
</dbReference>
<evidence type="ECO:0000313" key="7">
    <source>
        <dbReference type="EMBL" id="SKB00666.1"/>
    </source>
</evidence>
<feature type="domain" description="Survival protein SurE-like phosphatase/nucleotidase" evidence="6">
    <location>
        <begin position="4"/>
        <end position="169"/>
    </location>
</feature>
<name>A0A1T4YFV3_9BACT</name>
<dbReference type="PANTHER" id="PTHR30457">
    <property type="entry name" value="5'-NUCLEOTIDASE SURE"/>
    <property type="match status" value="1"/>
</dbReference>
<dbReference type="Pfam" id="PF01975">
    <property type="entry name" value="SurE"/>
    <property type="match status" value="1"/>
</dbReference>
<dbReference type="NCBIfam" id="TIGR00087">
    <property type="entry name" value="surE"/>
    <property type="match status" value="1"/>
</dbReference>
<dbReference type="SUPFAM" id="SSF64167">
    <property type="entry name" value="SurE-like"/>
    <property type="match status" value="1"/>
</dbReference>
<keyword evidence="4" id="KW-0479">Metal-binding</keyword>
<evidence type="ECO:0000256" key="2">
    <source>
        <dbReference type="ARBA" id="ARBA00011062"/>
    </source>
</evidence>
<proteinExistence type="inferred from homology"/>
<dbReference type="InterPro" id="IPR030048">
    <property type="entry name" value="SurE"/>
</dbReference>
<dbReference type="STRING" id="48467.SAMN02745166_03195"/>
<dbReference type="EC" id="3.1.3.5" evidence="3"/>
<dbReference type="AlphaFoldDB" id="A0A1T4YFV3"/>
<dbReference type="OrthoDB" id="9780815at2"/>
<accession>A0A1T4YFV3</accession>
<dbReference type="NCBIfam" id="NF001493">
    <property type="entry name" value="PRK00346.2-3"/>
    <property type="match status" value="1"/>
</dbReference>
<organism evidence="7 8">
    <name type="scientific">Prosthecobacter debontii</name>
    <dbReference type="NCBI Taxonomy" id="48467"/>
    <lineage>
        <taxon>Bacteria</taxon>
        <taxon>Pseudomonadati</taxon>
        <taxon>Verrucomicrobiota</taxon>
        <taxon>Verrucomicrobiia</taxon>
        <taxon>Verrucomicrobiales</taxon>
        <taxon>Verrucomicrobiaceae</taxon>
        <taxon>Prosthecobacter</taxon>
    </lineage>
</organism>
<dbReference type="InterPro" id="IPR002828">
    <property type="entry name" value="SurE-like_Pase/nucleotidase"/>
</dbReference>
<dbReference type="RefSeq" id="WP_078814375.1">
    <property type="nucleotide sequence ID" value="NZ_FUYE01000010.1"/>
</dbReference>
<evidence type="ECO:0000256" key="4">
    <source>
        <dbReference type="ARBA" id="ARBA00022723"/>
    </source>
</evidence>
<dbReference type="InterPro" id="IPR036523">
    <property type="entry name" value="SurE-like_sf"/>
</dbReference>
<comment type="similarity">
    <text evidence="2">Belongs to the SurE nucleotidase family.</text>
</comment>